<dbReference type="NCBIfam" id="TIGR01549">
    <property type="entry name" value="HAD-SF-IA-v1"/>
    <property type="match status" value="1"/>
</dbReference>
<dbReference type="SFLD" id="SFLDS00003">
    <property type="entry name" value="Haloacid_Dehalogenase"/>
    <property type="match status" value="1"/>
</dbReference>
<dbReference type="InterPro" id="IPR023198">
    <property type="entry name" value="PGP-like_dom2"/>
</dbReference>
<dbReference type="SFLD" id="SFLDG01129">
    <property type="entry name" value="C1.5:_HAD__Beta-PGM__Phosphata"/>
    <property type="match status" value="1"/>
</dbReference>
<comment type="caution">
    <text evidence="1">The sequence shown here is derived from an EMBL/GenBank/DDBJ whole genome shotgun (WGS) entry which is preliminary data.</text>
</comment>
<dbReference type="SUPFAM" id="SSF56784">
    <property type="entry name" value="HAD-like"/>
    <property type="match status" value="1"/>
</dbReference>
<dbReference type="InterPro" id="IPR041492">
    <property type="entry name" value="HAD_2"/>
</dbReference>
<sequence length="219" mass="23263">MRRPKLVVFDIDGTLVDSRALILRAMREACAACGLKAPAYEAVRRGIGLSLREAVSEAMPGLEADRLDHLEAAYRRAYQAMVAEPGFIEPLFPGAAELVSGLSKAGVKLSLATGKSRRGMERVVAAQGWDVVLTSRHCAEDGPGKPDPAMLAAAMRASSASPERTVMVGDTGHDVRMALACGAWAQAVTWGFHTAEELAEAGAHHIAISFEELGARLLD</sequence>
<dbReference type="RefSeq" id="WP_302110711.1">
    <property type="nucleotide sequence ID" value="NZ_JAUKTR010000006.1"/>
</dbReference>
<dbReference type="InterPro" id="IPR050155">
    <property type="entry name" value="HAD-like_hydrolase_sf"/>
</dbReference>
<reference evidence="1" key="1">
    <citation type="submission" date="2023-07" db="EMBL/GenBank/DDBJ databases">
        <title>Brevundimonas soil sp. nov., isolated from the soil of chemical plant.</title>
        <authorList>
            <person name="Wu N."/>
        </authorList>
    </citation>
    <scope>NUCLEOTIDE SEQUENCE</scope>
    <source>
        <strain evidence="1">XZ-24</strain>
    </source>
</reference>
<organism evidence="1 2">
    <name type="scientific">Peiella sedimenti</name>
    <dbReference type="NCBI Taxonomy" id="3061083"/>
    <lineage>
        <taxon>Bacteria</taxon>
        <taxon>Pseudomonadati</taxon>
        <taxon>Pseudomonadota</taxon>
        <taxon>Alphaproteobacteria</taxon>
        <taxon>Caulobacterales</taxon>
        <taxon>Caulobacteraceae</taxon>
        <taxon>Peiella</taxon>
    </lineage>
</organism>
<dbReference type="PANTHER" id="PTHR43434">
    <property type="entry name" value="PHOSPHOGLYCOLATE PHOSPHATASE"/>
    <property type="match status" value="1"/>
</dbReference>
<dbReference type="PANTHER" id="PTHR43434:SF24">
    <property type="entry name" value="HYDROLASE-RELATED"/>
    <property type="match status" value="1"/>
</dbReference>
<protein>
    <submittedName>
        <fullName evidence="1">HAD-IA family hydrolase</fullName>
    </submittedName>
</protein>
<accession>A0ABT8SNX4</accession>
<dbReference type="InterPro" id="IPR036412">
    <property type="entry name" value="HAD-like_sf"/>
</dbReference>
<dbReference type="Gene3D" id="1.10.150.240">
    <property type="entry name" value="Putative phosphatase, domain 2"/>
    <property type="match status" value="1"/>
</dbReference>
<dbReference type="GO" id="GO:0016787">
    <property type="term" value="F:hydrolase activity"/>
    <property type="evidence" value="ECO:0007669"/>
    <property type="project" value="UniProtKB-KW"/>
</dbReference>
<gene>
    <name evidence="1" type="ORF">Q0812_12650</name>
</gene>
<evidence type="ECO:0000313" key="2">
    <source>
        <dbReference type="Proteomes" id="UP001169063"/>
    </source>
</evidence>
<dbReference type="Proteomes" id="UP001169063">
    <property type="component" value="Unassembled WGS sequence"/>
</dbReference>
<dbReference type="InterPro" id="IPR023214">
    <property type="entry name" value="HAD_sf"/>
</dbReference>
<name>A0ABT8SNX4_9CAUL</name>
<evidence type="ECO:0000313" key="1">
    <source>
        <dbReference type="EMBL" id="MDO1560279.1"/>
    </source>
</evidence>
<dbReference type="Pfam" id="PF13419">
    <property type="entry name" value="HAD_2"/>
    <property type="match status" value="1"/>
</dbReference>
<keyword evidence="2" id="KW-1185">Reference proteome</keyword>
<dbReference type="InterPro" id="IPR006439">
    <property type="entry name" value="HAD-SF_hydro_IA"/>
</dbReference>
<proteinExistence type="predicted"/>
<keyword evidence="1" id="KW-0378">Hydrolase</keyword>
<dbReference type="EMBL" id="JAUKTR010000006">
    <property type="protein sequence ID" value="MDO1560279.1"/>
    <property type="molecule type" value="Genomic_DNA"/>
</dbReference>
<dbReference type="Gene3D" id="3.40.50.1000">
    <property type="entry name" value="HAD superfamily/HAD-like"/>
    <property type="match status" value="1"/>
</dbReference>